<feature type="domain" description="HI-0096-like winged helix" evidence="4">
    <location>
        <begin position="439"/>
        <end position="503"/>
    </location>
</feature>
<gene>
    <name evidence="5" type="ORF">VTHSUH11_05905</name>
</gene>
<dbReference type="InterPro" id="IPR029063">
    <property type="entry name" value="SAM-dependent_MTases_sf"/>
</dbReference>
<evidence type="ECO:0000313" key="5">
    <source>
        <dbReference type="EMBL" id="PQL25047.1"/>
    </source>
</evidence>
<dbReference type="Pfam" id="PF26433">
    <property type="entry name" value="WH_HI_0096"/>
    <property type="match status" value="1"/>
</dbReference>
<feature type="region of interest" description="Disordered" evidence="1">
    <location>
        <begin position="1"/>
        <end position="24"/>
    </location>
</feature>
<feature type="compositionally biased region" description="Low complexity" evidence="1">
    <location>
        <begin position="8"/>
        <end position="17"/>
    </location>
</feature>
<dbReference type="Pfam" id="PF13847">
    <property type="entry name" value="Methyltransf_31"/>
    <property type="match status" value="1"/>
</dbReference>
<dbReference type="InterPro" id="IPR018773">
    <property type="entry name" value="MeTrfase_reg_dom_prd"/>
</dbReference>
<dbReference type="PANTHER" id="PTHR43667">
    <property type="entry name" value="CYCLOPROPANE-FATTY-ACYL-PHOSPHOLIPID SYNTHASE"/>
    <property type="match status" value="1"/>
</dbReference>
<dbReference type="EMBL" id="PPDF01000011">
    <property type="protein sequence ID" value="PQL25047.1"/>
    <property type="molecule type" value="Genomic_DNA"/>
</dbReference>
<accession>A0A2S7ZPJ1</accession>
<keyword evidence="5" id="KW-0808">Transferase</keyword>
<dbReference type="GO" id="GO:0008168">
    <property type="term" value="F:methyltransferase activity"/>
    <property type="evidence" value="ECO:0007669"/>
    <property type="project" value="UniProtKB-KW"/>
</dbReference>
<dbReference type="Proteomes" id="UP000238877">
    <property type="component" value="Unassembled WGS sequence"/>
</dbReference>
<evidence type="ECO:0000256" key="1">
    <source>
        <dbReference type="SAM" id="MobiDB-lite"/>
    </source>
</evidence>
<dbReference type="Pfam" id="PF10119">
    <property type="entry name" value="MethyTransf_Reg"/>
    <property type="match status" value="1"/>
</dbReference>
<dbReference type="CDD" id="cd02440">
    <property type="entry name" value="AdoMet_MTases"/>
    <property type="match status" value="1"/>
</dbReference>
<reference evidence="5 6" key="1">
    <citation type="submission" date="2018-01" db="EMBL/GenBank/DDBJ databases">
        <title>Draft genome sequences of clinical isolates and type strains of oral Veillonella including Veillonella infantum sp., nov.</title>
        <authorList>
            <person name="Mashima I."/>
            <person name="Liao Y.-C."/>
            <person name="Sabharwal A."/>
            <person name="Haase E.M."/>
            <person name="Nakazawa F."/>
            <person name="Scannapieco F.A."/>
        </authorList>
    </citation>
    <scope>NUCLEOTIDE SEQUENCE [LARGE SCALE GENOMIC DNA]</scope>
    <source>
        <strain evidence="5 6">Y6</strain>
    </source>
</reference>
<protein>
    <submittedName>
        <fullName evidence="5">Methyltransferase</fullName>
    </submittedName>
</protein>
<evidence type="ECO:0000313" key="6">
    <source>
        <dbReference type="Proteomes" id="UP000238877"/>
    </source>
</evidence>
<dbReference type="InterPro" id="IPR058854">
    <property type="entry name" value="HI_0096-like_WHD"/>
</dbReference>
<feature type="domain" description="Methyltransferase" evidence="3">
    <location>
        <begin position="75"/>
        <end position="190"/>
    </location>
</feature>
<dbReference type="RefSeq" id="WP_105092981.1">
    <property type="nucleotide sequence ID" value="NZ_PPDF01000011.1"/>
</dbReference>
<dbReference type="InterPro" id="IPR025714">
    <property type="entry name" value="Methyltranfer_dom"/>
</dbReference>
<dbReference type="STRING" id="1110546.GCA_001078375_00151"/>
<dbReference type="SUPFAM" id="SSF53335">
    <property type="entry name" value="S-adenosyl-L-methionine-dependent methyltransferases"/>
    <property type="match status" value="1"/>
</dbReference>
<evidence type="ECO:0000259" key="2">
    <source>
        <dbReference type="Pfam" id="PF10119"/>
    </source>
</evidence>
<dbReference type="AlphaFoldDB" id="A0A2S7ZPJ1"/>
<evidence type="ECO:0000259" key="4">
    <source>
        <dbReference type="Pfam" id="PF26433"/>
    </source>
</evidence>
<keyword evidence="5" id="KW-0489">Methyltransferase</keyword>
<dbReference type="GO" id="GO:0032259">
    <property type="term" value="P:methylation"/>
    <property type="evidence" value="ECO:0007669"/>
    <property type="project" value="UniProtKB-KW"/>
</dbReference>
<feature type="domain" description="Methyltransferase regulatory" evidence="2">
    <location>
        <begin position="252"/>
        <end position="336"/>
    </location>
</feature>
<proteinExistence type="predicted"/>
<evidence type="ECO:0000259" key="3">
    <source>
        <dbReference type="Pfam" id="PF13847"/>
    </source>
</evidence>
<dbReference type="PANTHER" id="PTHR43667:SF2">
    <property type="entry name" value="FATTY ACID C-METHYL TRANSFERASE"/>
    <property type="match status" value="1"/>
</dbReference>
<dbReference type="InterPro" id="IPR050723">
    <property type="entry name" value="CFA/CMAS"/>
</dbReference>
<name>A0A2S7ZPJ1_9FIRM</name>
<sequence>MKNKNTELDTQTTEPTTAQHIAPPAHDITEAQAGIDELKDSYDNFLYVSKAFPNTNINSLLAKGKIYGLNPAPLKGARVLELGSSCGGNIIPQALYYPEATFTGIDLSPVQVQHGNELIQSMGLTNVTLLEKNIMDIDDDFGTFDYILVHGIWSWVPDVVKDKILSICNRNLSDRGIAYISYNTYPGWKRLEQLRDIMLYSEKHAPNDSLKDRTVYTKNVLKLIAETMKMDERSRVQSDYKINNINRVIESNDYYVGHEYLETFNDPVYVSQFVERAEHLGCTYVGDESLQRSFITWLDDAVVENINALSQGNHVDKEQYYDYVYDTQFRMALLTKPKNADRIIRNETVTIDTLNILYFYTAINEFNGAPPEWTNPVFISIKELMDLRKPFNVQDVVNYVKEHHPHIDIDMDAIYKRLFLLAIVGQVYVLGERYEQLPFIENETYIPERFIKYIETLTEGGGQQYMTVGNMYNQIDQTVDHGLLFIMRLLEKPTTKEAMIAIMDSNLKVEHTNSDGTTFIVPNEEYLEQKLLHIEGLGFFRK</sequence>
<dbReference type="Gene3D" id="3.40.50.150">
    <property type="entry name" value="Vaccinia Virus protein VP39"/>
    <property type="match status" value="1"/>
</dbReference>
<comment type="caution">
    <text evidence="5">The sequence shown here is derived from an EMBL/GenBank/DDBJ whole genome shotgun (WGS) entry which is preliminary data.</text>
</comment>
<organism evidence="5 6">
    <name type="scientific">Veillonella tobetsuensis</name>
    <dbReference type="NCBI Taxonomy" id="1110546"/>
    <lineage>
        <taxon>Bacteria</taxon>
        <taxon>Bacillati</taxon>
        <taxon>Bacillota</taxon>
        <taxon>Negativicutes</taxon>
        <taxon>Veillonellales</taxon>
        <taxon>Veillonellaceae</taxon>
        <taxon>Veillonella</taxon>
    </lineage>
</organism>